<evidence type="ECO:0000313" key="3">
    <source>
        <dbReference type="Proteomes" id="UP000565455"/>
    </source>
</evidence>
<reference evidence="2 3" key="1">
    <citation type="submission" date="2020-08" db="EMBL/GenBank/DDBJ databases">
        <title>Genomic Encyclopedia of Type Strains, Phase IV (KMG-IV): sequencing the most valuable type-strain genomes for metagenomic binning, comparative biology and taxonomic classification.</title>
        <authorList>
            <person name="Goeker M."/>
        </authorList>
    </citation>
    <scope>NUCLEOTIDE SEQUENCE [LARGE SCALE GENOMIC DNA]</scope>
    <source>
        <strain evidence="2 3">DSM 5686</strain>
    </source>
</reference>
<comment type="caution">
    <text evidence="2">The sequence shown here is derived from an EMBL/GenBank/DDBJ whole genome shotgun (WGS) entry which is preliminary data.</text>
</comment>
<dbReference type="EMBL" id="JACJIM010000003">
    <property type="protein sequence ID" value="MBA9063167.1"/>
    <property type="molecule type" value="Genomic_DNA"/>
</dbReference>
<accession>A0ABR6DAP8</accession>
<evidence type="ECO:0008006" key="4">
    <source>
        <dbReference type="Google" id="ProtNLM"/>
    </source>
</evidence>
<feature type="transmembrane region" description="Helical" evidence="1">
    <location>
        <begin position="105"/>
        <end position="134"/>
    </location>
</feature>
<protein>
    <recommendedName>
        <fullName evidence="4">Holin of 3TMs, for gene-transfer release</fullName>
    </recommendedName>
</protein>
<keyword evidence="1" id="KW-0472">Membrane</keyword>
<dbReference type="GeneID" id="96604251"/>
<evidence type="ECO:0000313" key="2">
    <source>
        <dbReference type="EMBL" id="MBA9063167.1"/>
    </source>
</evidence>
<keyword evidence="3" id="KW-1185">Reference proteome</keyword>
<dbReference type="RefSeq" id="WP_182592098.1">
    <property type="nucleotide sequence ID" value="NZ_JACJIM010000003.1"/>
</dbReference>
<gene>
    <name evidence="2" type="ORF">GGQ91_002555</name>
</gene>
<sequence>MSSGLGSFIGSIVGGAVTGGMGPAIGEGIKIALPPAAEAAKTLVERLVPDPAAKAAAQLALEEALTARDTTATNAAMEIAKAQATVNLAEAQGNDRYSARWRPTAGWVCVAGLAYAFVLGPILTWLTGIIGAAIGAALPAAPLIEVGQLMVLLTGMLGLGVQRTLERTQGVPGAMPGGTKA</sequence>
<keyword evidence="1" id="KW-1133">Transmembrane helix</keyword>
<name>A0ABR6DAP8_9HYPH</name>
<dbReference type="Proteomes" id="UP000565455">
    <property type="component" value="Unassembled WGS sequence"/>
</dbReference>
<dbReference type="Pfam" id="PF11351">
    <property type="entry name" value="GTA_holin_3TM"/>
    <property type="match status" value="1"/>
</dbReference>
<organism evidence="2 3">
    <name type="scientific">Methylobacterium fujisawaense</name>
    <dbReference type="NCBI Taxonomy" id="107400"/>
    <lineage>
        <taxon>Bacteria</taxon>
        <taxon>Pseudomonadati</taxon>
        <taxon>Pseudomonadota</taxon>
        <taxon>Alphaproteobacteria</taxon>
        <taxon>Hyphomicrobiales</taxon>
        <taxon>Methylobacteriaceae</taxon>
        <taxon>Methylobacterium</taxon>
    </lineage>
</organism>
<keyword evidence="1" id="KW-0812">Transmembrane</keyword>
<evidence type="ECO:0000256" key="1">
    <source>
        <dbReference type="SAM" id="Phobius"/>
    </source>
</evidence>
<dbReference type="InterPro" id="IPR021497">
    <property type="entry name" value="GTA_holin_3TM"/>
</dbReference>
<feature type="transmembrane region" description="Helical" evidence="1">
    <location>
        <begin position="140"/>
        <end position="161"/>
    </location>
</feature>
<proteinExistence type="predicted"/>